<evidence type="ECO:0000313" key="2">
    <source>
        <dbReference type="Proteomes" id="UP000274346"/>
    </source>
</evidence>
<gene>
    <name evidence="1" type="ORF">NCTC13098_06536</name>
</gene>
<dbReference type="AlphaFoldDB" id="A0A3P8M5T5"/>
<protein>
    <submittedName>
        <fullName evidence="1">Uncharacterized protein</fullName>
    </submittedName>
</protein>
<dbReference type="KEGG" id="rtg:NCTC13098_06536"/>
<dbReference type="EMBL" id="LR131271">
    <property type="protein sequence ID" value="VDR30103.1"/>
    <property type="molecule type" value="Genomic_DNA"/>
</dbReference>
<reference evidence="1 2" key="1">
    <citation type="submission" date="2018-12" db="EMBL/GenBank/DDBJ databases">
        <authorList>
            <consortium name="Pathogen Informatics"/>
        </authorList>
    </citation>
    <scope>NUCLEOTIDE SEQUENCE [LARGE SCALE GENOMIC DNA]</scope>
    <source>
        <strain evidence="1 2">NCTC13098</strain>
    </source>
</reference>
<evidence type="ECO:0000313" key="1">
    <source>
        <dbReference type="EMBL" id="VDR30103.1"/>
    </source>
</evidence>
<sequence length="31" mass="3674">MYVNMRPYLYPMVVNYCVANNNKMEGNWCVG</sequence>
<proteinExistence type="predicted"/>
<name>A0A3P8M5T5_RAOTE</name>
<organism evidence="1 2">
    <name type="scientific">Raoultella terrigena</name>
    <name type="common">Klebsiella terrigena</name>
    <dbReference type="NCBI Taxonomy" id="577"/>
    <lineage>
        <taxon>Bacteria</taxon>
        <taxon>Pseudomonadati</taxon>
        <taxon>Pseudomonadota</taxon>
        <taxon>Gammaproteobacteria</taxon>
        <taxon>Enterobacterales</taxon>
        <taxon>Enterobacteriaceae</taxon>
        <taxon>Klebsiella/Raoultella group</taxon>
        <taxon>Raoultella</taxon>
    </lineage>
</organism>
<dbReference type="Proteomes" id="UP000274346">
    <property type="component" value="Chromosome"/>
</dbReference>
<accession>A0A3P8M5T5</accession>